<feature type="region of interest" description="Disordered" evidence="1">
    <location>
        <begin position="970"/>
        <end position="1041"/>
    </location>
</feature>
<feature type="region of interest" description="Disordered" evidence="1">
    <location>
        <begin position="1230"/>
        <end position="1330"/>
    </location>
</feature>
<feature type="region of interest" description="Disordered" evidence="1">
    <location>
        <begin position="628"/>
        <end position="653"/>
    </location>
</feature>
<evidence type="ECO:0000313" key="3">
    <source>
        <dbReference type="Proteomes" id="UP001190926"/>
    </source>
</evidence>
<gene>
    <name evidence="2" type="ORF">C2S53_019742</name>
</gene>
<feature type="compositionally biased region" description="Basic and acidic residues" evidence="1">
    <location>
        <begin position="911"/>
        <end position="928"/>
    </location>
</feature>
<feature type="compositionally biased region" description="Basic and acidic residues" evidence="1">
    <location>
        <begin position="725"/>
        <end position="734"/>
    </location>
</feature>
<dbReference type="EMBL" id="SDAM02000350">
    <property type="protein sequence ID" value="KAH6824392.1"/>
    <property type="molecule type" value="Genomic_DNA"/>
</dbReference>
<evidence type="ECO:0000313" key="2">
    <source>
        <dbReference type="EMBL" id="KAH6824392.1"/>
    </source>
</evidence>
<feature type="compositionally biased region" description="Basic and acidic residues" evidence="1">
    <location>
        <begin position="806"/>
        <end position="819"/>
    </location>
</feature>
<feature type="region of interest" description="Disordered" evidence="1">
    <location>
        <begin position="1165"/>
        <end position="1218"/>
    </location>
</feature>
<feature type="region of interest" description="Disordered" evidence="1">
    <location>
        <begin position="519"/>
        <end position="560"/>
    </location>
</feature>
<protein>
    <submittedName>
        <fullName evidence="2">Uncharacterized protein</fullName>
    </submittedName>
</protein>
<dbReference type="Proteomes" id="UP001190926">
    <property type="component" value="Unassembled WGS sequence"/>
</dbReference>
<feature type="compositionally biased region" description="Polar residues" evidence="1">
    <location>
        <begin position="938"/>
        <end position="957"/>
    </location>
</feature>
<proteinExistence type="predicted"/>
<name>A0AAD4IZM7_PERFH</name>
<keyword evidence="3" id="KW-1185">Reference proteome</keyword>
<feature type="region of interest" description="Disordered" evidence="1">
    <location>
        <begin position="140"/>
        <end position="167"/>
    </location>
</feature>
<feature type="compositionally biased region" description="Polar residues" evidence="1">
    <location>
        <begin position="50"/>
        <end position="69"/>
    </location>
</feature>
<feature type="compositionally biased region" description="Polar residues" evidence="1">
    <location>
        <begin position="978"/>
        <end position="992"/>
    </location>
</feature>
<feature type="region of interest" description="Disordered" evidence="1">
    <location>
        <begin position="44"/>
        <end position="69"/>
    </location>
</feature>
<comment type="caution">
    <text evidence="2">The sequence shown here is derived from an EMBL/GenBank/DDBJ whole genome shotgun (WGS) entry which is preliminary data.</text>
</comment>
<reference evidence="2 3" key="1">
    <citation type="journal article" date="2021" name="Nat. Commun.">
        <title>Incipient diploidization of the medicinal plant Perilla within 10,000 years.</title>
        <authorList>
            <person name="Zhang Y."/>
            <person name="Shen Q."/>
            <person name="Leng L."/>
            <person name="Zhang D."/>
            <person name="Chen S."/>
            <person name="Shi Y."/>
            <person name="Ning Z."/>
            <person name="Chen S."/>
        </authorList>
    </citation>
    <scope>NUCLEOTIDE SEQUENCE [LARGE SCALE GENOMIC DNA]</scope>
    <source>
        <strain evidence="3">cv. PC099</strain>
    </source>
</reference>
<dbReference type="PANTHER" id="PTHR31267:SF2">
    <property type="entry name" value="EXPRESSED PROTEIN"/>
    <property type="match status" value="1"/>
</dbReference>
<organism evidence="2 3">
    <name type="scientific">Perilla frutescens var. hirtella</name>
    <name type="common">Perilla citriodora</name>
    <name type="synonym">Perilla setoyensis</name>
    <dbReference type="NCBI Taxonomy" id="608512"/>
    <lineage>
        <taxon>Eukaryota</taxon>
        <taxon>Viridiplantae</taxon>
        <taxon>Streptophyta</taxon>
        <taxon>Embryophyta</taxon>
        <taxon>Tracheophyta</taxon>
        <taxon>Spermatophyta</taxon>
        <taxon>Magnoliopsida</taxon>
        <taxon>eudicotyledons</taxon>
        <taxon>Gunneridae</taxon>
        <taxon>Pentapetalae</taxon>
        <taxon>asterids</taxon>
        <taxon>lamiids</taxon>
        <taxon>Lamiales</taxon>
        <taxon>Lamiaceae</taxon>
        <taxon>Nepetoideae</taxon>
        <taxon>Elsholtzieae</taxon>
        <taxon>Perilla</taxon>
    </lineage>
</organism>
<feature type="compositionally biased region" description="Basic and acidic residues" evidence="1">
    <location>
        <begin position="144"/>
        <end position="162"/>
    </location>
</feature>
<accession>A0AAD4IZM7</accession>
<dbReference type="PANTHER" id="PTHR31267">
    <property type="entry name" value="DENTIN SIALOPHOSPHOPROTEIN-LIKE PROTEIN"/>
    <property type="match status" value="1"/>
</dbReference>
<feature type="region of interest" description="Disordered" evidence="1">
    <location>
        <begin position="905"/>
        <end position="957"/>
    </location>
</feature>
<feature type="compositionally biased region" description="Polar residues" evidence="1">
    <location>
        <begin position="519"/>
        <end position="542"/>
    </location>
</feature>
<feature type="compositionally biased region" description="Low complexity" evidence="1">
    <location>
        <begin position="841"/>
        <end position="852"/>
    </location>
</feature>
<evidence type="ECO:0000256" key="1">
    <source>
        <dbReference type="SAM" id="MobiDB-lite"/>
    </source>
</evidence>
<feature type="compositionally biased region" description="Basic and acidic residues" evidence="1">
    <location>
        <begin position="1074"/>
        <end position="1083"/>
    </location>
</feature>
<feature type="compositionally biased region" description="Low complexity" evidence="1">
    <location>
        <begin position="1002"/>
        <end position="1036"/>
    </location>
</feature>
<feature type="region of interest" description="Disordered" evidence="1">
    <location>
        <begin position="696"/>
        <end position="748"/>
    </location>
</feature>
<feature type="region of interest" description="Disordered" evidence="1">
    <location>
        <begin position="806"/>
        <end position="885"/>
    </location>
</feature>
<sequence length="1805" mass="196584">MPGNELGDRVHNFFAQENLSQGQHQSHVLDGNWPVPNNNFWVGSPRPNDVLNSSSKNFSGQNSELDRGQSSYPVHAAHGLNFSQSNLRPDFSRSQSLNEQQYSNGYMYGNQLPQSRQNEANFRESDTYSDQRHLLASRGLPVHELQRISGHEQQPKASDRSETSASPVSFDLFGSQQQMNHHQASMLQALQRQQSSVNDMQQLQQQLMIRKMEELQRQQQLQQLDLRSPNLINQVSSVAKQASGSQSSLFNGTPNSDALRNHWTAEPGTNWLGRGSSAMQGSSSGIAFLPNLGQTHRLMDVVHQQVDQSLYGVPVSNSRGLAVNQYSPMATERSSMPQMPTSSNSLHSNQHNFLPERLTGQEGTSISRQNFQNETNEHASSQSLNTGIMDMGFHQQVNSLQNNARQQDHIRRQELDTLSETSHERFTMQISSPQNEVTLDPAEEKILYGSDDNIWSAFGKLPNVSGEAGNLFDSSGISNEVPSIQSGSWSALMQSAVAETSSANIGPQEGWNGLNFHNNDGSSANQPASIHNENIKQPSLPNNGVRIPSAMSGESVRSTNISTLGPMGLNQLGHTFQREPSETVPTDVSQRFGQSLVGTSKWLNHNPLQRSLADESDIHGNALENALGAEKNGKTISADWPPDHSGTRPQPNGWNAMAAVPPGGDRALNILDAEKVSQKSQNNQVRVMQGQIVDGGSLWKSSPLPSAAEFGPVRTMTGSQQTNKSKGDLSRHDGPSVANSGSMVASDGANPFGQNNYVLNQWKHASPSTKFQGGECLGRMMDQVNDQNQASWKSSDKDEITNYDRENSSMKENSNDSHHSNLSNHASGGFREGGMADAIDSRSLSSGKQKSSNQFAKKGSAPRKFQYHPMGNLDDEGPTHGLKQPTQTQAISLQNAHFGQLKLFGQVPRNSTEKGELPKDSKRLDKEPSGSFPGYAPGTSNLFSQSFDASTNKASPPSQNMLELLHKVDQSRDHGSQMPLSSSERNVSSQTPEAEKSDGSAGRLLRSQSSFSQGFGLQLGPPSQLLQIPGLSPPSQNAQSMVNATHTSHASSGMGEKSVLMSSLLQARQFPNEETHMEYEKDTSAGPRHPGNENSVSKASGNYHSAFTSDTPYVRNQLQNKQVARPSTRATMSQHIDSSFSYSTSHSMERGSTENVLPDASGNLQKHNLPSPGVTVQQSGPYDGQDIGPARTASTRDQMHGSQHFGLPGISQQGSSSQVVRNMWTNVPTPQHTSAAQYPKGPSHFHELPQPNILESSFRGDLDVSKGGHTSSKSTAIHADSPVGVDGEEHRVKESSGQLGSASKVEASPGSAPSIKNHLDESPANSASTQKDIEDFGRSLKPNTFSNEKFALLNQMRAFKSAESDPSIRFSKRIKGPENIHDIRQAHLMAEKQNQDNFRNSLGSSSGVPHEDSRVVSFSTPSDTLQRNTLPHGNAAPEDVATVTGLHDSRSKPPDDGTAVRVEHHIVSPQMAPSWFNQYGSFKNGQLLPLQNVRHVMSSRPEEPPFTPGTSSSVMDTPILDDKTTATPVQAYQVSGALKSSPTVEANEHLSSPSSLQMNVSGQHHVILRPKKRKEATSELLSWYKEISHCSRSSSILSVVEADWSEAANRLTEKVEDDVDLSEDGPSMLKSKRRLILTTQLMQQLFCPPPASVLSADAISEYESLAYAVSRVALGDACSALSTSSNLDLPNDGIDLHAAKGKLNGDPRFVKAIEDLFGKARKLENDFLSLDKSASILDLRLECQDLEKFSVINRFAKFHGRGQTDNTETSSADATATTHKPCAQRYVTAVPMPRSLPDRVQCLSL</sequence>
<feature type="region of interest" description="Disordered" evidence="1">
    <location>
        <begin position="1074"/>
        <end position="1099"/>
    </location>
</feature>
<feature type="compositionally biased region" description="Polar residues" evidence="1">
    <location>
        <begin position="1165"/>
        <end position="1180"/>
    </location>
</feature>